<dbReference type="SUPFAM" id="SSF117281">
    <property type="entry name" value="Kelch motif"/>
    <property type="match status" value="1"/>
</dbReference>
<evidence type="ECO:0000313" key="1">
    <source>
        <dbReference type="EMBL" id="CAI9782937.1"/>
    </source>
</evidence>
<dbReference type="GO" id="GO:0019005">
    <property type="term" value="C:SCF ubiquitin ligase complex"/>
    <property type="evidence" value="ECO:0007669"/>
    <property type="project" value="TreeGrafter"/>
</dbReference>
<dbReference type="EMBL" id="OU503054">
    <property type="protein sequence ID" value="CAI9782937.1"/>
    <property type="molecule type" value="Genomic_DNA"/>
</dbReference>
<organism evidence="1 2">
    <name type="scientific">Fraxinus pennsylvanica</name>
    <dbReference type="NCBI Taxonomy" id="56036"/>
    <lineage>
        <taxon>Eukaryota</taxon>
        <taxon>Viridiplantae</taxon>
        <taxon>Streptophyta</taxon>
        <taxon>Embryophyta</taxon>
        <taxon>Tracheophyta</taxon>
        <taxon>Spermatophyta</taxon>
        <taxon>Magnoliopsida</taxon>
        <taxon>eudicotyledons</taxon>
        <taxon>Gunneridae</taxon>
        <taxon>Pentapetalae</taxon>
        <taxon>asterids</taxon>
        <taxon>lamiids</taxon>
        <taxon>Lamiales</taxon>
        <taxon>Oleaceae</taxon>
        <taxon>Oleeae</taxon>
        <taxon>Fraxinus</taxon>
    </lineage>
</organism>
<evidence type="ECO:0000313" key="2">
    <source>
        <dbReference type="Proteomes" id="UP000834106"/>
    </source>
</evidence>
<dbReference type="InterPro" id="IPR015915">
    <property type="entry name" value="Kelch-typ_b-propeller"/>
</dbReference>
<reference evidence="1" key="1">
    <citation type="submission" date="2023-05" db="EMBL/GenBank/DDBJ databases">
        <authorList>
            <person name="Huff M."/>
        </authorList>
    </citation>
    <scope>NUCLEOTIDE SEQUENCE</scope>
</reference>
<sequence>MKSCGEWFATELTTLKAAAWRNFTVEGAVEPSPCNFSACAVGNRVALFGGEEINLQPMNDTFVLDLNSSNIELHCCSMGCERQSLLTDVVIQNLDAKHPAWREISSLAPPLPRSWHSSCTLIGPSGLFLVVVPILEYF</sequence>
<dbReference type="GO" id="GO:0007623">
    <property type="term" value="P:circadian rhythm"/>
    <property type="evidence" value="ECO:0007669"/>
    <property type="project" value="TreeGrafter"/>
</dbReference>
<dbReference type="AlphaFoldDB" id="A0AAD2E8N0"/>
<name>A0AAD2E8N0_9LAMI</name>
<dbReference type="GO" id="GO:0005829">
    <property type="term" value="C:cytosol"/>
    <property type="evidence" value="ECO:0007669"/>
    <property type="project" value="TreeGrafter"/>
</dbReference>
<dbReference type="Proteomes" id="UP000834106">
    <property type="component" value="Chromosome 19"/>
</dbReference>
<dbReference type="Gene3D" id="2.120.10.80">
    <property type="entry name" value="Kelch-type beta propeller"/>
    <property type="match status" value="1"/>
</dbReference>
<dbReference type="PANTHER" id="PTHR46175:SF5">
    <property type="entry name" value="ADAGIO PROTEIN 1"/>
    <property type="match status" value="1"/>
</dbReference>
<dbReference type="PANTHER" id="PTHR46175">
    <property type="entry name" value="BACTERIOOPSIN TRANSCRIPTIONAL ACTIVATOR"/>
    <property type="match status" value="1"/>
</dbReference>
<protein>
    <submittedName>
        <fullName evidence="1">Uncharacterized protein</fullName>
    </submittedName>
</protein>
<keyword evidence="2" id="KW-1185">Reference proteome</keyword>
<dbReference type="GO" id="GO:0009637">
    <property type="term" value="P:response to blue light"/>
    <property type="evidence" value="ECO:0007669"/>
    <property type="project" value="TreeGrafter"/>
</dbReference>
<gene>
    <name evidence="1" type="ORF">FPE_LOCUS30367</name>
</gene>
<accession>A0AAD2E8N0</accession>
<dbReference type="GO" id="GO:0005634">
    <property type="term" value="C:nucleus"/>
    <property type="evidence" value="ECO:0007669"/>
    <property type="project" value="TreeGrafter"/>
</dbReference>
<proteinExistence type="predicted"/>